<dbReference type="Pfam" id="PF04776">
    <property type="entry name" value="protein_MS5"/>
    <property type="match status" value="1"/>
</dbReference>
<dbReference type="PANTHER" id="PTHR31260">
    <property type="entry name" value="CYSTATIN/MONELLIN SUPERFAMILY PROTEIN"/>
    <property type="match status" value="1"/>
</dbReference>
<evidence type="ECO:0000313" key="2">
    <source>
        <dbReference type="Proteomes" id="UP000836841"/>
    </source>
</evidence>
<proteinExistence type="predicted"/>
<dbReference type="PANTHER" id="PTHR31260:SF28">
    <property type="entry name" value="CYSTATIN DOMAIN PROTEIN"/>
    <property type="match status" value="1"/>
</dbReference>
<evidence type="ECO:0000313" key="1">
    <source>
        <dbReference type="EMBL" id="CAH2061658.1"/>
    </source>
</evidence>
<protein>
    <submittedName>
        <fullName evidence="1">Uncharacterized protein</fullName>
    </submittedName>
</protein>
<dbReference type="AlphaFoldDB" id="A0AAU9SFG3"/>
<reference evidence="1 2" key="1">
    <citation type="submission" date="2022-03" db="EMBL/GenBank/DDBJ databases">
        <authorList>
            <person name="Nunn A."/>
            <person name="Chopra R."/>
            <person name="Nunn A."/>
            <person name="Contreras Garrido A."/>
        </authorList>
    </citation>
    <scope>NUCLEOTIDE SEQUENCE [LARGE SCALE GENOMIC DNA]</scope>
</reference>
<sequence>MQLDYPIGWQSDLAASKKKLKKLGEEYGLDECTLEVGVGSYTRGPFPRLVSLYARMGLHRYNLLQGAKFQLDRVEKYVLSMGSAAPTYGITLDAVDGSSLQSFQVKVSEDRDTHLDRGTVIMDTDLPEWPPKQNPFEKHYLVKDSELQDNDDWIRLYVELAVAKSPGAKAERAWAPEDLKILKVAMDVVDGLNAKKNVLFYIEYKDLRLGRYSHGIAIVRRSFDEDEGSLFLVGKTVSLESIPQVC</sequence>
<keyword evidence="2" id="KW-1185">Reference proteome</keyword>
<accession>A0AAU9SFG3</accession>
<dbReference type="InterPro" id="IPR006462">
    <property type="entry name" value="MS5"/>
</dbReference>
<dbReference type="Proteomes" id="UP000836841">
    <property type="component" value="Chromosome 4"/>
</dbReference>
<name>A0AAU9SFG3_THLAR</name>
<dbReference type="EMBL" id="OU466860">
    <property type="protein sequence ID" value="CAH2061658.1"/>
    <property type="molecule type" value="Genomic_DNA"/>
</dbReference>
<organism evidence="1 2">
    <name type="scientific">Thlaspi arvense</name>
    <name type="common">Field penny-cress</name>
    <dbReference type="NCBI Taxonomy" id="13288"/>
    <lineage>
        <taxon>Eukaryota</taxon>
        <taxon>Viridiplantae</taxon>
        <taxon>Streptophyta</taxon>
        <taxon>Embryophyta</taxon>
        <taxon>Tracheophyta</taxon>
        <taxon>Spermatophyta</taxon>
        <taxon>Magnoliopsida</taxon>
        <taxon>eudicotyledons</taxon>
        <taxon>Gunneridae</taxon>
        <taxon>Pentapetalae</taxon>
        <taxon>rosids</taxon>
        <taxon>malvids</taxon>
        <taxon>Brassicales</taxon>
        <taxon>Brassicaceae</taxon>
        <taxon>Thlaspideae</taxon>
        <taxon>Thlaspi</taxon>
    </lineage>
</organism>
<gene>
    <name evidence="1" type="ORF">TAV2_LOCUS14889</name>
</gene>